<protein>
    <submittedName>
        <fullName evidence="2">DUF2189 domain-containing protein</fullName>
    </submittedName>
</protein>
<feature type="transmembrane region" description="Helical" evidence="1">
    <location>
        <begin position="113"/>
        <end position="136"/>
    </location>
</feature>
<keyword evidence="3" id="KW-1185">Reference proteome</keyword>
<name>A0ABW1KYZ0_9PROT</name>
<feature type="transmembrane region" description="Helical" evidence="1">
    <location>
        <begin position="34"/>
        <end position="56"/>
    </location>
</feature>
<accession>A0ABW1KYZ0</accession>
<evidence type="ECO:0000313" key="3">
    <source>
        <dbReference type="Proteomes" id="UP001596116"/>
    </source>
</evidence>
<evidence type="ECO:0000313" key="2">
    <source>
        <dbReference type="EMBL" id="MFC6035802.1"/>
    </source>
</evidence>
<feature type="transmembrane region" description="Helical" evidence="1">
    <location>
        <begin position="62"/>
        <end position="84"/>
    </location>
</feature>
<sequence>MAQAQQQTGINPVSINDLIESVAAGVRDFARAPLYGLVFGGLFAAGGWLLMALLMVLGLPYLAYPLAMGFALVAPFAAAGFYAVSDHLERGKPLSWGGVLGGVRDAVRGDLRWMALVTGFALVIWMDIAAFLFFAFTGFHGVGPDFLDQLFSTPSGLVFLVLGNFSGALIAFSIFSISVVSFPMLYDRDVDFVTAMVTSVKLVLSSPVTMMVWCALIGLLMGLSVLSGFVGFFVILPVIGHATWRLYRHAIARPVEGDISGAAAQLAG</sequence>
<evidence type="ECO:0000256" key="1">
    <source>
        <dbReference type="SAM" id="Phobius"/>
    </source>
</evidence>
<keyword evidence="1" id="KW-0472">Membrane</keyword>
<organism evidence="2 3">
    <name type="scientific">Hyphococcus aureus</name>
    <dbReference type="NCBI Taxonomy" id="2666033"/>
    <lineage>
        <taxon>Bacteria</taxon>
        <taxon>Pseudomonadati</taxon>
        <taxon>Pseudomonadota</taxon>
        <taxon>Alphaproteobacteria</taxon>
        <taxon>Parvularculales</taxon>
        <taxon>Parvularculaceae</taxon>
        <taxon>Hyphococcus</taxon>
    </lineage>
</organism>
<keyword evidence="1" id="KW-0812">Transmembrane</keyword>
<comment type="caution">
    <text evidence="2">The sequence shown here is derived from an EMBL/GenBank/DDBJ whole genome shotgun (WGS) entry which is preliminary data.</text>
</comment>
<reference evidence="2 3" key="1">
    <citation type="submission" date="2024-09" db="EMBL/GenBank/DDBJ databases">
        <authorList>
            <person name="Zhang Z.-H."/>
        </authorList>
    </citation>
    <scope>NUCLEOTIDE SEQUENCE [LARGE SCALE GENOMIC DNA]</scope>
    <source>
        <strain evidence="2 3">HHTR114</strain>
    </source>
</reference>
<feature type="transmembrane region" description="Helical" evidence="1">
    <location>
        <begin position="156"/>
        <end position="180"/>
    </location>
</feature>
<feature type="transmembrane region" description="Helical" evidence="1">
    <location>
        <begin position="219"/>
        <end position="239"/>
    </location>
</feature>
<dbReference type="Proteomes" id="UP001596116">
    <property type="component" value="Unassembled WGS sequence"/>
</dbReference>
<dbReference type="EMBL" id="JBHPON010000001">
    <property type="protein sequence ID" value="MFC6035802.1"/>
    <property type="molecule type" value="Genomic_DNA"/>
</dbReference>
<dbReference type="Pfam" id="PF09955">
    <property type="entry name" value="DUF2189"/>
    <property type="match status" value="1"/>
</dbReference>
<dbReference type="InterPro" id="IPR018692">
    <property type="entry name" value="DUF2189"/>
</dbReference>
<gene>
    <name evidence="2" type="ORF">ACFMB1_09625</name>
</gene>
<keyword evidence="1" id="KW-1133">Transmembrane helix</keyword>
<proteinExistence type="predicted"/>
<dbReference type="RefSeq" id="WP_379878604.1">
    <property type="nucleotide sequence ID" value="NZ_JBHPON010000001.1"/>
</dbReference>
<feature type="transmembrane region" description="Helical" evidence="1">
    <location>
        <begin position="192"/>
        <end position="213"/>
    </location>
</feature>